<dbReference type="Proteomes" id="UP000023703">
    <property type="component" value="Chromosome"/>
</dbReference>
<gene>
    <name evidence="2" type="ORF">CGLY_00485</name>
</gene>
<dbReference type="InterPro" id="IPR006311">
    <property type="entry name" value="TAT_signal"/>
</dbReference>
<dbReference type="EMBL" id="CP006842">
    <property type="protein sequence ID" value="AHW62545.1"/>
    <property type="molecule type" value="Genomic_DNA"/>
</dbReference>
<dbReference type="AlphaFoldDB" id="X5E4Z2"/>
<dbReference type="KEGG" id="cgy:CGLY_00485"/>
<sequence>MTSTTPTTTRSRRRVRRFAGAAAMALAAVTVTAGITAPTSAAATVGTFMAHGTNVDCIVYHDVRFGPVVAGATDGNCRKATGQYTPGRGTYPGAWFIGSVAAPDGNTYSGLVLNQWNLPVP</sequence>
<accession>X5E4Z2</accession>
<evidence type="ECO:0000313" key="2">
    <source>
        <dbReference type="EMBL" id="AHW62545.1"/>
    </source>
</evidence>
<reference evidence="2 3" key="1">
    <citation type="journal article" date="2015" name="Int. J. Syst. Evol. Microbiol.">
        <title>Revisiting Corynebacterium glyciniphilum (ex Kubota et al., 1972) sp. nov., nom. rev., isolated from putrefied banana.</title>
        <authorList>
            <person name="Al-Dilaimi A."/>
            <person name="Bednarz H."/>
            <person name="Lomker A."/>
            <person name="Niehaus K."/>
            <person name="Kalinowski J."/>
            <person name="Ruckert C."/>
        </authorList>
    </citation>
    <scope>NUCLEOTIDE SEQUENCE [LARGE SCALE GENOMIC DNA]</scope>
    <source>
        <strain evidence="2">AJ 3170</strain>
    </source>
</reference>
<feature type="chain" id="PRO_5038586413" evidence="1">
    <location>
        <begin position="34"/>
        <end position="121"/>
    </location>
</feature>
<protein>
    <submittedName>
        <fullName evidence="2">Putative secreted protein</fullName>
    </submittedName>
</protein>
<dbReference type="PROSITE" id="PS51318">
    <property type="entry name" value="TAT"/>
    <property type="match status" value="1"/>
</dbReference>
<evidence type="ECO:0000256" key="1">
    <source>
        <dbReference type="SAM" id="SignalP"/>
    </source>
</evidence>
<proteinExistence type="predicted"/>
<name>X5E4Z2_9CORY</name>
<dbReference type="RefSeq" id="WP_052539370.1">
    <property type="nucleotide sequence ID" value="NZ_CP006842.1"/>
</dbReference>
<dbReference type="HOGENOM" id="CLU_167428_0_0_11"/>
<evidence type="ECO:0000313" key="3">
    <source>
        <dbReference type="Proteomes" id="UP000023703"/>
    </source>
</evidence>
<keyword evidence="1" id="KW-0732">Signal</keyword>
<dbReference type="STRING" id="1404245.CGLY_00485"/>
<feature type="signal peptide" evidence="1">
    <location>
        <begin position="1"/>
        <end position="33"/>
    </location>
</feature>
<organism evidence="2 3">
    <name type="scientific">Corynebacterium glyciniphilum AJ 3170</name>
    <dbReference type="NCBI Taxonomy" id="1404245"/>
    <lineage>
        <taxon>Bacteria</taxon>
        <taxon>Bacillati</taxon>
        <taxon>Actinomycetota</taxon>
        <taxon>Actinomycetes</taxon>
        <taxon>Mycobacteriales</taxon>
        <taxon>Corynebacteriaceae</taxon>
        <taxon>Corynebacterium</taxon>
    </lineage>
</organism>
<dbReference type="OrthoDB" id="9913739at2"/>
<keyword evidence="3" id="KW-1185">Reference proteome</keyword>